<accession>A0A9C6WW22</accession>
<keyword evidence="2" id="KW-1003">Cell membrane</keyword>
<dbReference type="GeneID" id="127748980"/>
<keyword evidence="8" id="KW-1185">Reference proteome</keyword>
<evidence type="ECO:0000313" key="8">
    <source>
        <dbReference type="Proteomes" id="UP000504606"/>
    </source>
</evidence>
<comment type="subcellular location">
    <subcellularLocation>
        <location evidence="1">Cell membrane</location>
        <topology evidence="1">Multi-pass membrane protein</topology>
    </subcellularLocation>
</comment>
<evidence type="ECO:0000256" key="3">
    <source>
        <dbReference type="ARBA" id="ARBA00022692"/>
    </source>
</evidence>
<dbReference type="RefSeq" id="XP_052121069.1">
    <property type="nucleotide sequence ID" value="XM_052265109.1"/>
</dbReference>
<feature type="transmembrane region" description="Helical" evidence="6">
    <location>
        <begin position="84"/>
        <end position="104"/>
    </location>
</feature>
<sequence>MGTLLWGIVITTKFAFICIMGEQMSVENRRILAALQTGLANHPDMDFQRKGEISRFIHQIQMQDIRVKAFDSSSYYDLTTLKRVMGTLLWGIVITTKFAFICIMGEQMSVENRRILAALQTGLANHPDMDFQRKGEISRFIHQIQMQDIRVKAFDSSSYYDLTTLKRAVASVATFIIVLIQFAALVAQAASDGSVPKCNCQKC</sequence>
<evidence type="ECO:0000256" key="4">
    <source>
        <dbReference type="ARBA" id="ARBA00022989"/>
    </source>
</evidence>
<keyword evidence="4 6" id="KW-1133">Transmembrane helix</keyword>
<keyword evidence="7" id="KW-0732">Signal</keyword>
<evidence type="ECO:0000256" key="7">
    <source>
        <dbReference type="SAM" id="SignalP"/>
    </source>
</evidence>
<dbReference type="InterPro" id="IPR013604">
    <property type="entry name" value="7TM_chemorcpt"/>
</dbReference>
<feature type="transmembrane region" description="Helical" evidence="6">
    <location>
        <begin position="168"/>
        <end position="190"/>
    </location>
</feature>
<dbReference type="KEGG" id="foc:127748980"/>
<evidence type="ECO:0000256" key="2">
    <source>
        <dbReference type="ARBA" id="ARBA00022475"/>
    </source>
</evidence>
<dbReference type="Proteomes" id="UP000504606">
    <property type="component" value="Unplaced"/>
</dbReference>
<organism evidence="8 9">
    <name type="scientific">Frankliniella occidentalis</name>
    <name type="common">Western flower thrips</name>
    <name type="synonym">Euthrips occidentalis</name>
    <dbReference type="NCBI Taxonomy" id="133901"/>
    <lineage>
        <taxon>Eukaryota</taxon>
        <taxon>Metazoa</taxon>
        <taxon>Ecdysozoa</taxon>
        <taxon>Arthropoda</taxon>
        <taxon>Hexapoda</taxon>
        <taxon>Insecta</taxon>
        <taxon>Pterygota</taxon>
        <taxon>Neoptera</taxon>
        <taxon>Paraneoptera</taxon>
        <taxon>Thysanoptera</taxon>
        <taxon>Terebrantia</taxon>
        <taxon>Thripoidea</taxon>
        <taxon>Thripidae</taxon>
        <taxon>Frankliniella</taxon>
    </lineage>
</organism>
<dbReference type="Pfam" id="PF08395">
    <property type="entry name" value="7tm_7"/>
    <property type="match status" value="1"/>
</dbReference>
<reference evidence="9" key="1">
    <citation type="submission" date="2025-08" db="UniProtKB">
        <authorList>
            <consortium name="RefSeq"/>
        </authorList>
    </citation>
    <scope>IDENTIFICATION</scope>
    <source>
        <tissue evidence="9">Whole organism</tissue>
    </source>
</reference>
<dbReference type="GO" id="GO:0050909">
    <property type="term" value="P:sensory perception of taste"/>
    <property type="evidence" value="ECO:0007669"/>
    <property type="project" value="InterPro"/>
</dbReference>
<feature type="signal peptide" evidence="7">
    <location>
        <begin position="1"/>
        <end position="21"/>
    </location>
</feature>
<dbReference type="GO" id="GO:0005886">
    <property type="term" value="C:plasma membrane"/>
    <property type="evidence" value="ECO:0007669"/>
    <property type="project" value="UniProtKB-SubCell"/>
</dbReference>
<name>A0A9C6WW22_FRAOC</name>
<feature type="chain" id="PRO_5039116504" evidence="7">
    <location>
        <begin position="22"/>
        <end position="203"/>
    </location>
</feature>
<evidence type="ECO:0000256" key="6">
    <source>
        <dbReference type="SAM" id="Phobius"/>
    </source>
</evidence>
<evidence type="ECO:0000256" key="5">
    <source>
        <dbReference type="ARBA" id="ARBA00023136"/>
    </source>
</evidence>
<keyword evidence="3 6" id="KW-0812">Transmembrane</keyword>
<gene>
    <name evidence="9" type="primary">LOC127748980</name>
</gene>
<evidence type="ECO:0000313" key="9">
    <source>
        <dbReference type="RefSeq" id="XP_052121069.1"/>
    </source>
</evidence>
<keyword evidence="5 6" id="KW-0472">Membrane</keyword>
<evidence type="ECO:0000256" key="1">
    <source>
        <dbReference type="ARBA" id="ARBA00004651"/>
    </source>
</evidence>
<protein>
    <submittedName>
        <fullName evidence="9">Uncharacterized protein LOC127748980</fullName>
    </submittedName>
</protein>
<proteinExistence type="predicted"/>
<dbReference type="AlphaFoldDB" id="A0A9C6WW22"/>